<dbReference type="EMBL" id="QRYW01000013">
    <property type="protein sequence ID" value="RGV27492.1"/>
    <property type="molecule type" value="Genomic_DNA"/>
</dbReference>
<protein>
    <submittedName>
        <fullName evidence="1">6-bladed beta-propeller</fullName>
    </submittedName>
</protein>
<evidence type="ECO:0000313" key="2">
    <source>
        <dbReference type="Proteomes" id="UP000283426"/>
    </source>
</evidence>
<dbReference type="AlphaFoldDB" id="A0A412WJZ8"/>
<accession>A0A412WJZ8</accession>
<sequence length="380" mass="43981">MVIMKFYVLLLLAIYVVGCVGKPEKAYLLDSTNIEDMTNRKFDLSAQVRDWDYVVLEQNDSCCLTNISRLKIVGDDVFVVNVEAMQSDIYRFSIDGKFLNKIGQQGRDFGLVTNVVVDTFNNRVCLLDIIDRCVYLYDYDGKRVNGKIACPWVGWVMDAVACSKDEFIGYYGFNKNNHVGYFRMDSLFTMRDTLSYYPVSSEFAGVLNFSMHAMDAYDGNMLLIQPFSDTIFHYQNSSLMPAYVTKSAPSTSTNIKMERYMDCTWLKEKLEAAGYYSKTSIFETKNHLWVGYGPNRLMFDKRIEKGVYFKDEIFYNSCVFPPLNFMERRGEQLMCHVKSKDIQALKEGMERSGMEAKGKLKKLFELEGDDLQILIFYEFK</sequence>
<evidence type="ECO:0000313" key="1">
    <source>
        <dbReference type="EMBL" id="RGV27492.1"/>
    </source>
</evidence>
<organism evidence="1 2">
    <name type="scientific">Odoribacter splanchnicus</name>
    <dbReference type="NCBI Taxonomy" id="28118"/>
    <lineage>
        <taxon>Bacteria</taxon>
        <taxon>Pseudomonadati</taxon>
        <taxon>Bacteroidota</taxon>
        <taxon>Bacteroidia</taxon>
        <taxon>Bacteroidales</taxon>
        <taxon>Odoribacteraceae</taxon>
        <taxon>Odoribacter</taxon>
    </lineage>
</organism>
<proteinExistence type="predicted"/>
<gene>
    <name evidence="1" type="ORF">DWW24_07310</name>
</gene>
<name>A0A412WJZ8_9BACT</name>
<dbReference type="Pfam" id="PF17170">
    <property type="entry name" value="DUF5128"/>
    <property type="match status" value="1"/>
</dbReference>
<comment type="caution">
    <text evidence="1">The sequence shown here is derived from an EMBL/GenBank/DDBJ whole genome shotgun (WGS) entry which is preliminary data.</text>
</comment>
<reference evidence="1 2" key="1">
    <citation type="submission" date="2018-08" db="EMBL/GenBank/DDBJ databases">
        <title>A genome reference for cultivated species of the human gut microbiota.</title>
        <authorList>
            <person name="Zou Y."/>
            <person name="Xue W."/>
            <person name="Luo G."/>
        </authorList>
    </citation>
    <scope>NUCLEOTIDE SEQUENCE [LARGE SCALE GENOMIC DNA]</scope>
    <source>
        <strain evidence="1 2">AF14-6AC</strain>
    </source>
</reference>
<dbReference type="SUPFAM" id="SSF63825">
    <property type="entry name" value="YWTD domain"/>
    <property type="match status" value="1"/>
</dbReference>
<dbReference type="Proteomes" id="UP000283426">
    <property type="component" value="Unassembled WGS sequence"/>
</dbReference>